<feature type="domain" description="AAA" evidence="1">
    <location>
        <begin position="31"/>
        <end position="153"/>
    </location>
</feature>
<sequence length="390" mass="44645">MQVLQEKFRMLLDATDTTYVRDIHDSIAWDDRLVAILGARGIGKTTLVLQHIKLYEDILSSLYVSADDLWFSSHTLYELADAFYKDGGKALYIDEIHKYRNWAQEIKNIYDSYPRLRVAYTGSSILDLKKGGSDLSRRLLEYSLYGLSFREYLALSQGIRLPQHSLEQVLQGKIDFPYSDYRPIPLFKAYLKEGYYPYFREKSYYLRLNNVINRVVDEDIPRFAGLSAVAADKLKTLLYIVAQSVPFKPNYSKIAEGLGIHRNSVAELMLWLDKAGLVSLLREETQGIRLLGKVNKVYLDNPNLAYALSDTEPDMGNLRETAFFSSLRVKYTVKASPVSDFKVGKYTFEVGGKSKGKKQVKEVSDAYLVKDDIEYGSRNIVPLWAFGLLY</sequence>
<reference evidence="2" key="1">
    <citation type="submission" date="2020-10" db="EMBL/GenBank/DDBJ databases">
        <authorList>
            <person name="Gilroy R."/>
        </authorList>
    </citation>
    <scope>NUCLEOTIDE SEQUENCE</scope>
    <source>
        <strain evidence="2">2889</strain>
    </source>
</reference>
<comment type="caution">
    <text evidence="2">The sequence shown here is derived from an EMBL/GenBank/DDBJ whole genome shotgun (WGS) entry which is preliminary data.</text>
</comment>
<accession>A0A9D9DVZ7</accession>
<evidence type="ECO:0000313" key="2">
    <source>
        <dbReference type="EMBL" id="MBO8432284.1"/>
    </source>
</evidence>
<gene>
    <name evidence="2" type="ORF">IAB08_03175</name>
</gene>
<evidence type="ECO:0000313" key="3">
    <source>
        <dbReference type="Proteomes" id="UP000823612"/>
    </source>
</evidence>
<name>A0A9D9DVZ7_9BACT</name>
<dbReference type="InterPro" id="IPR041682">
    <property type="entry name" value="AAA_14"/>
</dbReference>
<dbReference type="SUPFAM" id="SSF52540">
    <property type="entry name" value="P-loop containing nucleoside triphosphate hydrolases"/>
    <property type="match status" value="1"/>
</dbReference>
<dbReference type="EMBL" id="JADIMZ010000041">
    <property type="protein sequence ID" value="MBO8432284.1"/>
    <property type="molecule type" value="Genomic_DNA"/>
</dbReference>
<proteinExistence type="predicted"/>
<organism evidence="2 3">
    <name type="scientific">Candidatus Pullibacteroides excrementavium</name>
    <dbReference type="NCBI Taxonomy" id="2840905"/>
    <lineage>
        <taxon>Bacteria</taxon>
        <taxon>Pseudomonadati</taxon>
        <taxon>Bacteroidota</taxon>
        <taxon>Bacteroidia</taxon>
        <taxon>Bacteroidales</taxon>
        <taxon>Candidatus Pullibacteroides</taxon>
    </lineage>
</organism>
<dbReference type="InterPro" id="IPR027417">
    <property type="entry name" value="P-loop_NTPase"/>
</dbReference>
<reference evidence="2" key="2">
    <citation type="journal article" date="2021" name="PeerJ">
        <title>Extensive microbial diversity within the chicken gut microbiome revealed by metagenomics and culture.</title>
        <authorList>
            <person name="Gilroy R."/>
            <person name="Ravi A."/>
            <person name="Getino M."/>
            <person name="Pursley I."/>
            <person name="Horton D.L."/>
            <person name="Alikhan N.F."/>
            <person name="Baker D."/>
            <person name="Gharbi K."/>
            <person name="Hall N."/>
            <person name="Watson M."/>
            <person name="Adriaenssens E.M."/>
            <person name="Foster-Nyarko E."/>
            <person name="Jarju S."/>
            <person name="Secka A."/>
            <person name="Antonio M."/>
            <person name="Oren A."/>
            <person name="Chaudhuri R.R."/>
            <person name="La Ragione R."/>
            <person name="Hildebrand F."/>
            <person name="Pallen M.J."/>
        </authorList>
    </citation>
    <scope>NUCLEOTIDE SEQUENCE</scope>
    <source>
        <strain evidence="2">2889</strain>
    </source>
</reference>
<dbReference type="PANTHER" id="PTHR42990:SF1">
    <property type="entry name" value="AAA+ ATPASE DOMAIN-CONTAINING PROTEIN"/>
    <property type="match status" value="1"/>
</dbReference>
<dbReference type="Proteomes" id="UP000823612">
    <property type="component" value="Unassembled WGS sequence"/>
</dbReference>
<dbReference type="Pfam" id="PF13173">
    <property type="entry name" value="AAA_14"/>
    <property type="match status" value="1"/>
</dbReference>
<dbReference type="PANTHER" id="PTHR42990">
    <property type="entry name" value="ATPASE"/>
    <property type="match status" value="1"/>
</dbReference>
<evidence type="ECO:0000259" key="1">
    <source>
        <dbReference type="Pfam" id="PF13173"/>
    </source>
</evidence>
<dbReference type="AlphaFoldDB" id="A0A9D9DVZ7"/>
<protein>
    <submittedName>
        <fullName evidence="2">AAA family ATPase</fullName>
    </submittedName>
</protein>